<dbReference type="InterPro" id="IPR001005">
    <property type="entry name" value="SANT/Myb"/>
</dbReference>
<dbReference type="CDD" id="cd00167">
    <property type="entry name" value="SANT"/>
    <property type="match status" value="1"/>
</dbReference>
<gene>
    <name evidence="5" type="ORF">LshimejAT787_0302110</name>
</gene>
<name>A0A9P3PHA8_LYOSH</name>
<feature type="compositionally biased region" description="Pro residues" evidence="1">
    <location>
        <begin position="122"/>
        <end position="135"/>
    </location>
</feature>
<feature type="region of interest" description="Disordered" evidence="1">
    <location>
        <begin position="547"/>
        <end position="611"/>
    </location>
</feature>
<dbReference type="GO" id="GO:0003677">
    <property type="term" value="F:DNA binding"/>
    <property type="evidence" value="ECO:0007669"/>
    <property type="project" value="UniProtKB-KW"/>
</dbReference>
<keyword evidence="6" id="KW-1185">Reference proteome</keyword>
<dbReference type="PROSITE" id="PS51293">
    <property type="entry name" value="SANT"/>
    <property type="match status" value="1"/>
</dbReference>
<dbReference type="AlphaFoldDB" id="A0A9P3PHA8"/>
<feature type="domain" description="Myb-like" evidence="2">
    <location>
        <begin position="464"/>
        <end position="511"/>
    </location>
</feature>
<accession>A0A9P3PHA8</accession>
<feature type="domain" description="SANT" evidence="3">
    <location>
        <begin position="470"/>
        <end position="518"/>
    </location>
</feature>
<dbReference type="PROSITE" id="PS51294">
    <property type="entry name" value="HTH_MYB"/>
    <property type="match status" value="1"/>
</dbReference>
<feature type="region of interest" description="Disordered" evidence="1">
    <location>
        <begin position="1"/>
        <end position="187"/>
    </location>
</feature>
<feature type="compositionally biased region" description="Pro residues" evidence="1">
    <location>
        <begin position="72"/>
        <end position="82"/>
    </location>
</feature>
<dbReference type="InterPro" id="IPR039467">
    <property type="entry name" value="TFIIIB_B''_Myb"/>
</dbReference>
<dbReference type="SUPFAM" id="SSF46689">
    <property type="entry name" value="Homeodomain-like"/>
    <property type="match status" value="1"/>
</dbReference>
<feature type="compositionally biased region" description="Low complexity" evidence="1">
    <location>
        <begin position="40"/>
        <end position="49"/>
    </location>
</feature>
<reference evidence="5" key="1">
    <citation type="submission" date="2022-07" db="EMBL/GenBank/DDBJ databases">
        <title>The genome of Lyophyllum shimeji provides insight into the initial evolution of ectomycorrhizal fungal genome.</title>
        <authorList>
            <person name="Kobayashi Y."/>
            <person name="Shibata T."/>
            <person name="Hirakawa H."/>
            <person name="Shigenobu S."/>
            <person name="Nishiyama T."/>
            <person name="Yamada A."/>
            <person name="Hasebe M."/>
            <person name="Kawaguchi M."/>
        </authorList>
    </citation>
    <scope>NUCLEOTIDE SEQUENCE</scope>
    <source>
        <strain evidence="5">AT787</strain>
    </source>
</reference>
<evidence type="ECO:0000313" key="5">
    <source>
        <dbReference type="EMBL" id="GLB35923.1"/>
    </source>
</evidence>
<feature type="domain" description="HTH myb-type" evidence="4">
    <location>
        <begin position="464"/>
        <end position="518"/>
    </location>
</feature>
<dbReference type="GO" id="GO:0001156">
    <property type="term" value="F:TFIIIC-class transcription factor complex binding"/>
    <property type="evidence" value="ECO:0007669"/>
    <property type="project" value="TreeGrafter"/>
</dbReference>
<dbReference type="GO" id="GO:0000126">
    <property type="term" value="C:transcription factor TFIIIB complex"/>
    <property type="evidence" value="ECO:0007669"/>
    <property type="project" value="TreeGrafter"/>
</dbReference>
<evidence type="ECO:0000259" key="3">
    <source>
        <dbReference type="PROSITE" id="PS51293"/>
    </source>
</evidence>
<dbReference type="EMBL" id="BRPK01000003">
    <property type="protein sequence ID" value="GLB35923.1"/>
    <property type="molecule type" value="Genomic_DNA"/>
</dbReference>
<dbReference type="OrthoDB" id="272624at2759"/>
<organism evidence="5 6">
    <name type="scientific">Lyophyllum shimeji</name>
    <name type="common">Hon-shimeji</name>
    <name type="synonym">Tricholoma shimeji</name>
    <dbReference type="NCBI Taxonomy" id="47721"/>
    <lineage>
        <taxon>Eukaryota</taxon>
        <taxon>Fungi</taxon>
        <taxon>Dikarya</taxon>
        <taxon>Basidiomycota</taxon>
        <taxon>Agaricomycotina</taxon>
        <taxon>Agaricomycetes</taxon>
        <taxon>Agaricomycetidae</taxon>
        <taxon>Agaricales</taxon>
        <taxon>Tricholomatineae</taxon>
        <taxon>Lyophyllaceae</taxon>
        <taxon>Lyophyllum</taxon>
    </lineage>
</organism>
<evidence type="ECO:0000259" key="2">
    <source>
        <dbReference type="PROSITE" id="PS50090"/>
    </source>
</evidence>
<dbReference type="InterPro" id="IPR009057">
    <property type="entry name" value="Homeodomain-like_sf"/>
</dbReference>
<dbReference type="SMART" id="SM00717">
    <property type="entry name" value="SANT"/>
    <property type="match status" value="1"/>
</dbReference>
<feature type="compositionally biased region" description="Pro residues" evidence="1">
    <location>
        <begin position="50"/>
        <end position="64"/>
    </location>
</feature>
<proteinExistence type="predicted"/>
<dbReference type="PRINTS" id="PR01217">
    <property type="entry name" value="PRICHEXTENSN"/>
</dbReference>
<feature type="region of interest" description="Disordered" evidence="1">
    <location>
        <begin position="205"/>
        <end position="304"/>
    </location>
</feature>
<feature type="compositionally biased region" description="Low complexity" evidence="1">
    <location>
        <begin position="101"/>
        <end position="121"/>
    </location>
</feature>
<dbReference type="InterPro" id="IPR017884">
    <property type="entry name" value="SANT_dom"/>
</dbReference>
<feature type="compositionally biased region" description="Low complexity" evidence="1">
    <location>
        <begin position="136"/>
        <end position="148"/>
    </location>
</feature>
<protein>
    <submittedName>
        <fullName evidence="5">Myb DNA-binding like</fullName>
    </submittedName>
</protein>
<evidence type="ECO:0000259" key="4">
    <source>
        <dbReference type="PROSITE" id="PS51294"/>
    </source>
</evidence>
<dbReference type="PROSITE" id="PS50090">
    <property type="entry name" value="MYB_LIKE"/>
    <property type="match status" value="1"/>
</dbReference>
<comment type="caution">
    <text evidence="5">The sequence shown here is derived from an EMBL/GenBank/DDBJ whole genome shotgun (WGS) entry which is preliminary data.</text>
</comment>
<evidence type="ECO:0000313" key="6">
    <source>
        <dbReference type="Proteomes" id="UP001063166"/>
    </source>
</evidence>
<dbReference type="InterPro" id="IPR017930">
    <property type="entry name" value="Myb_dom"/>
</dbReference>
<sequence length="611" mass="64921">MTSRVQKGGAVFRPVVKSRARPEARQPSVAVDTSSSIQHADAPSLSSASMPPPAITPPTGPPTSPMQSMSPALPPSPEPIPPNLSTSVEFPACPPTPLTLPPTVVTAGFTRGSTSTATPTTRPRPGPIIPGPAPPSIASSSTAPIISPNIQDLSNAGSAPHVSSSTSHVLQYSGAENVPTPALNAPPMIKSSRFTVAKNAAAAVSDLSQEPGVDSSLQQADVEVVKPTKRSRSSRAETTSRKPSAKGKKKSVPTSDADQSNDETLELAGIKRKRRASSGTPRPRRSRGPSLPPYDANADPGEEIDPTVVTMASLCSDTGQGRVSRKAAEILSNHAAWKIQNREKRARMRTLMELKKYGREAEAEELESNPAAVEKTLGEASTAGPSNAAAPIPAAVDDNDNGFDYTQNLTTSRFNVQVRIGPNGETIIDEESLVVDRAEAEDTSNYTHVVESDHTKFVNSGSYGKRYRGSRWSAEETELFYNALAQYGENYELIAYVLPGRDRKSCKNKFKAEDKKNPARINHCLNNKIPVDVAALSRMTGKDFSGPVPEVRVSTPKPVEPTVERVEASTAGKNGPMADPGRKKNVKKPAPDDGAIIVGEADNFVPFPDSP</sequence>
<dbReference type="PANTHER" id="PTHR22929">
    <property type="entry name" value="RNA POLYMERASE III TRANSCRIPTION INITIATION FACTOR B"/>
    <property type="match status" value="1"/>
</dbReference>
<dbReference type="GO" id="GO:0070898">
    <property type="term" value="P:RNA polymerase III preinitiation complex assembly"/>
    <property type="evidence" value="ECO:0007669"/>
    <property type="project" value="TreeGrafter"/>
</dbReference>
<evidence type="ECO:0000256" key="1">
    <source>
        <dbReference type="SAM" id="MobiDB-lite"/>
    </source>
</evidence>
<dbReference type="Gene3D" id="1.10.10.60">
    <property type="entry name" value="Homeodomain-like"/>
    <property type="match status" value="1"/>
</dbReference>
<dbReference type="Proteomes" id="UP001063166">
    <property type="component" value="Unassembled WGS sequence"/>
</dbReference>
<keyword evidence="5" id="KW-0238">DNA-binding</keyword>
<feature type="compositionally biased region" description="Polar residues" evidence="1">
    <location>
        <begin position="149"/>
        <end position="170"/>
    </location>
</feature>
<dbReference type="Pfam" id="PF15963">
    <property type="entry name" value="Myb_DNA-bind_7"/>
    <property type="match status" value="1"/>
</dbReference>
<feature type="compositionally biased region" description="Basic residues" evidence="1">
    <location>
        <begin position="270"/>
        <end position="287"/>
    </location>
</feature>
<dbReference type="PANTHER" id="PTHR22929:SF0">
    <property type="entry name" value="TRANSCRIPTION FACTOR TFIIIB COMPONENT B'' HOMOLOG"/>
    <property type="match status" value="1"/>
</dbReference>